<organism evidence="1">
    <name type="scientific">viral metagenome</name>
    <dbReference type="NCBI Taxonomy" id="1070528"/>
    <lineage>
        <taxon>unclassified sequences</taxon>
        <taxon>metagenomes</taxon>
        <taxon>organismal metagenomes</taxon>
    </lineage>
</organism>
<dbReference type="Pfam" id="PF19060">
    <property type="entry name" value="DVNP"/>
    <property type="match status" value="1"/>
</dbReference>
<dbReference type="GO" id="GO:0003677">
    <property type="term" value="F:DNA binding"/>
    <property type="evidence" value="ECO:0007669"/>
    <property type="project" value="InterPro"/>
</dbReference>
<dbReference type="InterPro" id="IPR043928">
    <property type="entry name" value="DNVP"/>
</dbReference>
<sequence>MTRILKGEDGLYHVNGKSYKFLIGSRQQVGHETAYKTSGGLTKKDLIQTKDGCWKSLSKHKSAKKEKRLEKAGYFTEKGKFGFVRTKTRRMRQTRHPKP</sequence>
<evidence type="ECO:0000313" key="1">
    <source>
        <dbReference type="EMBL" id="QHS78942.1"/>
    </source>
</evidence>
<dbReference type="AlphaFoldDB" id="A0A6C0AGT9"/>
<protein>
    <submittedName>
        <fullName evidence="1">Uncharacterized protein</fullName>
    </submittedName>
</protein>
<name>A0A6C0AGT9_9ZZZZ</name>
<accession>A0A6C0AGT9</accession>
<proteinExistence type="predicted"/>
<dbReference type="GO" id="GO:0051276">
    <property type="term" value="P:chromosome organization"/>
    <property type="evidence" value="ECO:0007669"/>
    <property type="project" value="InterPro"/>
</dbReference>
<reference evidence="1" key="1">
    <citation type="journal article" date="2020" name="Nature">
        <title>Giant virus diversity and host interactions through global metagenomics.</title>
        <authorList>
            <person name="Schulz F."/>
            <person name="Roux S."/>
            <person name="Paez-Espino D."/>
            <person name="Jungbluth S."/>
            <person name="Walsh D.A."/>
            <person name="Denef V.J."/>
            <person name="McMahon K.D."/>
            <person name="Konstantinidis K.T."/>
            <person name="Eloe-Fadrosh E.A."/>
            <person name="Kyrpides N.C."/>
            <person name="Woyke T."/>
        </authorList>
    </citation>
    <scope>NUCLEOTIDE SEQUENCE</scope>
    <source>
        <strain evidence="1">GVMAG-S-1035118-87</strain>
    </source>
</reference>
<dbReference type="EMBL" id="MN740625">
    <property type="protein sequence ID" value="QHS78942.1"/>
    <property type="molecule type" value="Genomic_DNA"/>
</dbReference>